<evidence type="ECO:0000256" key="1">
    <source>
        <dbReference type="ARBA" id="ARBA00004496"/>
    </source>
</evidence>
<dbReference type="EMBL" id="DF820458">
    <property type="protein sequence ID" value="GAK52071.1"/>
    <property type="molecule type" value="Genomic_DNA"/>
</dbReference>
<dbReference type="PROSITE" id="PS51094">
    <property type="entry name" value="PTS_EIIA_TYPE_2"/>
    <property type="match status" value="1"/>
</dbReference>
<feature type="domain" description="PTS EIIA type-2" evidence="3">
    <location>
        <begin position="5"/>
        <end position="149"/>
    </location>
</feature>
<proteinExistence type="predicted"/>
<dbReference type="HOGENOM" id="CLU_072531_5_0_0"/>
<protein>
    <submittedName>
        <fullName evidence="4">Putative PTS IIA-like nitrogen-regulatory protein PtsN</fullName>
    </submittedName>
</protein>
<name>A0A081BNV5_9BACT</name>
<evidence type="ECO:0000313" key="5">
    <source>
        <dbReference type="Proteomes" id="UP000030700"/>
    </source>
</evidence>
<dbReference type="InterPro" id="IPR002178">
    <property type="entry name" value="PTS_EIIA_type-2_dom"/>
</dbReference>
<dbReference type="GO" id="GO:0005737">
    <property type="term" value="C:cytoplasm"/>
    <property type="evidence" value="ECO:0007669"/>
    <property type="project" value="UniProtKB-SubCell"/>
</dbReference>
<evidence type="ECO:0000259" key="3">
    <source>
        <dbReference type="PROSITE" id="PS51094"/>
    </source>
</evidence>
<organism evidence="4">
    <name type="scientific">Candidatus Moduliflexus flocculans</name>
    <dbReference type="NCBI Taxonomy" id="1499966"/>
    <lineage>
        <taxon>Bacteria</taxon>
        <taxon>Candidatus Moduliflexota</taxon>
        <taxon>Candidatus Moduliflexia</taxon>
        <taxon>Candidatus Moduliflexales</taxon>
        <taxon>Candidatus Moduliflexaceae</taxon>
    </lineage>
</organism>
<dbReference type="SUPFAM" id="SSF55804">
    <property type="entry name" value="Phoshotransferase/anion transport protein"/>
    <property type="match status" value="1"/>
</dbReference>
<sequence>MKLSEILDRRCIKLDMYATKKAEAIEELVNLLLKTGKVSNIKGLVDELMAQEEVVSTGIGQGVAIPHKLVNHVQQAVMAFGRKSDGIKFNAIDKQPVTLLFLILGPKGKPTEHLQLLSKLSRFLHQTRFKEMLLTAQTTDEIWETLRRQEESE</sequence>
<gene>
    <name evidence="4" type="ORF">U14_03318</name>
</gene>
<dbReference type="FunFam" id="3.40.930.10:FF:000009">
    <property type="entry name" value="PTS system, fructose specific IIABC component"/>
    <property type="match status" value="1"/>
</dbReference>
<dbReference type="InterPro" id="IPR016152">
    <property type="entry name" value="PTrfase/Anion_transptr"/>
</dbReference>
<keyword evidence="5" id="KW-1185">Reference proteome</keyword>
<dbReference type="PANTHER" id="PTHR47738">
    <property type="entry name" value="PTS SYSTEM FRUCTOSE-LIKE EIIA COMPONENT-RELATED"/>
    <property type="match status" value="1"/>
</dbReference>
<dbReference type="Proteomes" id="UP000030700">
    <property type="component" value="Unassembled WGS sequence"/>
</dbReference>
<reference evidence="4" key="1">
    <citation type="journal article" date="2015" name="PeerJ">
        <title>First genomic representation of candidate bacterial phylum KSB3 points to enhanced environmental sensing as a trigger of wastewater bulking.</title>
        <authorList>
            <person name="Sekiguchi Y."/>
            <person name="Ohashi A."/>
            <person name="Parks D.H."/>
            <person name="Yamauchi T."/>
            <person name="Tyson G.W."/>
            <person name="Hugenholtz P."/>
        </authorList>
    </citation>
    <scope>NUCLEOTIDE SEQUENCE [LARGE SCALE GENOMIC DNA]</scope>
</reference>
<dbReference type="STRING" id="1499966.U14_03318"/>
<keyword evidence="2" id="KW-0808">Transferase</keyword>
<dbReference type="Pfam" id="PF00359">
    <property type="entry name" value="PTS_EIIA_2"/>
    <property type="match status" value="1"/>
</dbReference>
<dbReference type="CDD" id="cd00211">
    <property type="entry name" value="PTS_IIA_fru"/>
    <property type="match status" value="1"/>
</dbReference>
<accession>A0A081BNV5</accession>
<evidence type="ECO:0000256" key="2">
    <source>
        <dbReference type="ARBA" id="ARBA00022679"/>
    </source>
</evidence>
<evidence type="ECO:0000313" key="4">
    <source>
        <dbReference type="EMBL" id="GAK52071.1"/>
    </source>
</evidence>
<dbReference type="AlphaFoldDB" id="A0A081BNV5"/>
<dbReference type="GO" id="GO:0016740">
    <property type="term" value="F:transferase activity"/>
    <property type="evidence" value="ECO:0007669"/>
    <property type="project" value="UniProtKB-KW"/>
</dbReference>
<comment type="subcellular location">
    <subcellularLocation>
        <location evidence="1">Cytoplasm</location>
    </subcellularLocation>
</comment>
<dbReference type="Gene3D" id="3.40.930.10">
    <property type="entry name" value="Mannitol-specific EII, Chain A"/>
    <property type="match status" value="1"/>
</dbReference>
<dbReference type="InterPro" id="IPR051541">
    <property type="entry name" value="PTS_SugarTrans_NitroReg"/>
</dbReference>